<evidence type="ECO:0000313" key="2">
    <source>
        <dbReference type="Proteomes" id="UP000503540"/>
    </source>
</evidence>
<dbReference type="RefSeq" id="WP_167471975.1">
    <property type="nucleotide sequence ID" value="NZ_CP046172.1"/>
</dbReference>
<evidence type="ECO:0000313" key="1">
    <source>
        <dbReference type="EMBL" id="QIS08780.1"/>
    </source>
</evidence>
<accession>A0A6G9Y6Q2</accession>
<dbReference type="KEGG" id="nah:F5544_04330"/>
<dbReference type="Proteomes" id="UP000503540">
    <property type="component" value="Chromosome"/>
</dbReference>
<dbReference type="EMBL" id="CP046172">
    <property type="protein sequence ID" value="QIS08780.1"/>
    <property type="molecule type" value="Genomic_DNA"/>
</dbReference>
<gene>
    <name evidence="1" type="ORF">F5544_04330</name>
</gene>
<protein>
    <submittedName>
        <fullName evidence="1">Uncharacterized protein</fullName>
    </submittedName>
</protein>
<sequence>MTTALSVGICDLSVATAFDLRKPAAHTGVDVNEYHQGLRQKTMSVPAIDEDTITAAPVSTCSSRTIGPWTEVA</sequence>
<keyword evidence="2" id="KW-1185">Reference proteome</keyword>
<dbReference type="AlphaFoldDB" id="A0A6G9Y6Q2"/>
<name>A0A6G9Y6Q2_9NOCA</name>
<reference evidence="1 2" key="1">
    <citation type="journal article" date="2019" name="ACS Chem. Biol.">
        <title>Identification and Mobilization of a Cryptic Antibiotic Biosynthesis Gene Locus from a Human-Pathogenic Nocardia Isolate.</title>
        <authorList>
            <person name="Herisse M."/>
            <person name="Ishida K."/>
            <person name="Porter J.L."/>
            <person name="Howden B."/>
            <person name="Hertweck C."/>
            <person name="Stinear T.P."/>
            <person name="Pidot S.J."/>
        </authorList>
    </citation>
    <scope>NUCLEOTIDE SEQUENCE [LARGE SCALE GENOMIC DNA]</scope>
    <source>
        <strain evidence="1 2">AUSMDU00012717</strain>
    </source>
</reference>
<organism evidence="1 2">
    <name type="scientific">Nocardia arthritidis</name>
    <dbReference type="NCBI Taxonomy" id="228602"/>
    <lineage>
        <taxon>Bacteria</taxon>
        <taxon>Bacillati</taxon>
        <taxon>Actinomycetota</taxon>
        <taxon>Actinomycetes</taxon>
        <taxon>Mycobacteriales</taxon>
        <taxon>Nocardiaceae</taxon>
        <taxon>Nocardia</taxon>
    </lineage>
</organism>
<proteinExistence type="predicted"/>